<reference evidence="2 3" key="1">
    <citation type="submission" date="2018-09" db="EMBL/GenBank/DDBJ databases">
        <title>Genomic Encyclopedia of Archaeal and Bacterial Type Strains, Phase II (KMG-II): from individual species to whole genera.</title>
        <authorList>
            <person name="Goeker M."/>
        </authorList>
    </citation>
    <scope>NUCLEOTIDE SEQUENCE [LARGE SCALE GENOMIC DNA]</scope>
    <source>
        <strain evidence="2 3">DSM 13151</strain>
    </source>
</reference>
<sequence>MGDPDAETVKARVQQYWNDRAESYDGDSHHAVQDEAQRDAWLSVLQEWTGDGTETPPRRVLDVGCGTGVISLLLAEIGHDVTGVDLSTDMLERARAKAGERDLSVAFRAEDAESIADPENAYDLVTARHLIWTLPNPTAALREWQRVVRPGGRIVLIEGHWDFDEAFDGYQEIHDELPLYDGRPPEELVTVLEEHGLERVEYEPLMESVLWGDEPEYEQYVVAGDVPE</sequence>
<proteinExistence type="predicted"/>
<organism evidence="2 3">
    <name type="scientific">Halopiger aswanensis</name>
    <dbReference type="NCBI Taxonomy" id="148449"/>
    <lineage>
        <taxon>Archaea</taxon>
        <taxon>Methanobacteriati</taxon>
        <taxon>Methanobacteriota</taxon>
        <taxon>Stenosarchaea group</taxon>
        <taxon>Halobacteria</taxon>
        <taxon>Halobacteriales</taxon>
        <taxon>Natrialbaceae</taxon>
        <taxon>Halopiger</taxon>
    </lineage>
</organism>
<name>A0A3R7EH79_9EURY</name>
<dbReference type="Proteomes" id="UP000283805">
    <property type="component" value="Unassembled WGS sequence"/>
</dbReference>
<feature type="domain" description="Methyltransferase type 11" evidence="1">
    <location>
        <begin position="61"/>
        <end position="156"/>
    </location>
</feature>
<dbReference type="PANTHER" id="PTHR43591">
    <property type="entry name" value="METHYLTRANSFERASE"/>
    <property type="match status" value="1"/>
</dbReference>
<evidence type="ECO:0000313" key="3">
    <source>
        <dbReference type="Proteomes" id="UP000283805"/>
    </source>
</evidence>
<dbReference type="Pfam" id="PF08241">
    <property type="entry name" value="Methyltransf_11"/>
    <property type="match status" value="1"/>
</dbReference>
<protein>
    <submittedName>
        <fullName evidence="2">Ubiquinone/menaquinone biosynthesis C-methylase UbiE</fullName>
    </submittedName>
</protein>
<keyword evidence="2" id="KW-0808">Transferase</keyword>
<dbReference type="GO" id="GO:0008757">
    <property type="term" value="F:S-adenosylmethionine-dependent methyltransferase activity"/>
    <property type="evidence" value="ECO:0007669"/>
    <property type="project" value="InterPro"/>
</dbReference>
<dbReference type="Gene3D" id="3.40.50.150">
    <property type="entry name" value="Vaccinia Virus protein VP39"/>
    <property type="match status" value="1"/>
</dbReference>
<dbReference type="InterPro" id="IPR029063">
    <property type="entry name" value="SAM-dependent_MTases_sf"/>
</dbReference>
<keyword evidence="3" id="KW-1185">Reference proteome</keyword>
<dbReference type="GO" id="GO:0032259">
    <property type="term" value="P:methylation"/>
    <property type="evidence" value="ECO:0007669"/>
    <property type="project" value="UniProtKB-KW"/>
</dbReference>
<comment type="caution">
    <text evidence="2">The sequence shown here is derived from an EMBL/GenBank/DDBJ whole genome shotgun (WGS) entry which is preliminary data.</text>
</comment>
<evidence type="ECO:0000259" key="1">
    <source>
        <dbReference type="Pfam" id="PF08241"/>
    </source>
</evidence>
<keyword evidence="2" id="KW-0489">Methyltransferase</keyword>
<dbReference type="AlphaFoldDB" id="A0A3R7EH79"/>
<gene>
    <name evidence="2" type="ORF">ATJ93_0604</name>
</gene>
<dbReference type="PANTHER" id="PTHR43591:SF24">
    <property type="entry name" value="2-METHOXY-6-POLYPRENYL-1,4-BENZOQUINOL METHYLASE, MITOCHONDRIAL"/>
    <property type="match status" value="1"/>
</dbReference>
<dbReference type="OrthoDB" id="57427at2157"/>
<dbReference type="CDD" id="cd02440">
    <property type="entry name" value="AdoMet_MTases"/>
    <property type="match status" value="1"/>
</dbReference>
<dbReference type="RefSeq" id="WP_120243131.1">
    <property type="nucleotide sequence ID" value="NZ_RAPO01000001.1"/>
</dbReference>
<evidence type="ECO:0000313" key="2">
    <source>
        <dbReference type="EMBL" id="RKD97614.1"/>
    </source>
</evidence>
<dbReference type="EMBL" id="RAPO01000001">
    <property type="protein sequence ID" value="RKD97614.1"/>
    <property type="molecule type" value="Genomic_DNA"/>
</dbReference>
<keyword evidence="2" id="KW-0830">Ubiquinone</keyword>
<dbReference type="SUPFAM" id="SSF53335">
    <property type="entry name" value="S-adenosyl-L-methionine-dependent methyltransferases"/>
    <property type="match status" value="1"/>
</dbReference>
<dbReference type="InterPro" id="IPR013216">
    <property type="entry name" value="Methyltransf_11"/>
</dbReference>
<accession>A0A3R7EH79</accession>